<protein>
    <submittedName>
        <fullName evidence="1">Uncharacterized protein</fullName>
    </submittedName>
</protein>
<reference evidence="1 2" key="1">
    <citation type="submission" date="2024-12" db="EMBL/GenBank/DDBJ databases">
        <title>The unique morphological basis and parallel evolutionary history of personate flowers in Penstemon.</title>
        <authorList>
            <person name="Depatie T.H."/>
            <person name="Wessinger C.A."/>
        </authorList>
    </citation>
    <scope>NUCLEOTIDE SEQUENCE [LARGE SCALE GENOMIC DNA]</scope>
    <source>
        <strain evidence="1">WTNN_2</strain>
        <tissue evidence="1">Leaf</tissue>
    </source>
</reference>
<comment type="caution">
    <text evidence="1">The sequence shown here is derived from an EMBL/GenBank/DDBJ whole genome shotgun (WGS) entry which is preliminary data.</text>
</comment>
<evidence type="ECO:0000313" key="1">
    <source>
        <dbReference type="EMBL" id="KAL3818757.1"/>
    </source>
</evidence>
<dbReference type="PANTHER" id="PTHR33450">
    <property type="entry name" value="EMB|CAB67623.1-RELATED"/>
    <property type="match status" value="1"/>
</dbReference>
<organism evidence="1 2">
    <name type="scientific">Penstemon smallii</name>
    <dbReference type="NCBI Taxonomy" id="265156"/>
    <lineage>
        <taxon>Eukaryota</taxon>
        <taxon>Viridiplantae</taxon>
        <taxon>Streptophyta</taxon>
        <taxon>Embryophyta</taxon>
        <taxon>Tracheophyta</taxon>
        <taxon>Spermatophyta</taxon>
        <taxon>Magnoliopsida</taxon>
        <taxon>eudicotyledons</taxon>
        <taxon>Gunneridae</taxon>
        <taxon>Pentapetalae</taxon>
        <taxon>asterids</taxon>
        <taxon>lamiids</taxon>
        <taxon>Lamiales</taxon>
        <taxon>Plantaginaceae</taxon>
        <taxon>Cheloneae</taxon>
        <taxon>Penstemon</taxon>
    </lineage>
</organism>
<accession>A0ABD3S2S2</accession>
<dbReference type="AlphaFoldDB" id="A0ABD3S2S2"/>
<gene>
    <name evidence="1" type="ORF">ACJIZ3_004662</name>
</gene>
<dbReference type="PANTHER" id="PTHR33450:SF31">
    <property type="entry name" value="EMB|CAB67623.1"/>
    <property type="match status" value="1"/>
</dbReference>
<dbReference type="EMBL" id="JBJXBP010000007">
    <property type="protein sequence ID" value="KAL3818757.1"/>
    <property type="molecule type" value="Genomic_DNA"/>
</dbReference>
<name>A0ABD3S2S2_9LAMI</name>
<proteinExistence type="predicted"/>
<evidence type="ECO:0000313" key="2">
    <source>
        <dbReference type="Proteomes" id="UP001634393"/>
    </source>
</evidence>
<sequence length="180" mass="20396">MKDKGAGVFVKQIISVVSNCVAKAKCMAVIRNKSDAMKTKLMITALTVMSKKKTISAKIHDAIDHGVMIFKQNKHEKEEEENEVERNKLAIVLYGGAQYEGEDDDGYSYKYPDLRHSLFDEENQELEDLLAAGVDPNNIANESSVIDQCKNSKVNFNLEDEIDEKLLSFKRYQQMLERSA</sequence>
<keyword evidence="2" id="KW-1185">Reference proteome</keyword>
<dbReference type="Proteomes" id="UP001634393">
    <property type="component" value="Unassembled WGS sequence"/>
</dbReference>